<sequence length="154" mass="17265">MQDGKEDRNKAYSQAAVAVQNLLDEHPSIEVTIDLHRDGVPDNVHLETEINGKKTAKIMFLNGLCRNSNGDVNDFAQNPNLSDNLAFSLQLQLKAKAYFPELVRHIYLRAYRYNLHFKPRSLLVEVGAQNNTVAEAKNAMEPLADILYAVLSGK</sequence>
<dbReference type="Proteomes" id="UP000260773">
    <property type="component" value="Unassembled WGS sequence"/>
</dbReference>
<organism evidence="1 2">
    <name type="scientific">Coprococcus catus</name>
    <dbReference type="NCBI Taxonomy" id="116085"/>
    <lineage>
        <taxon>Bacteria</taxon>
        <taxon>Bacillati</taxon>
        <taxon>Bacillota</taxon>
        <taxon>Clostridia</taxon>
        <taxon>Lachnospirales</taxon>
        <taxon>Lachnospiraceae</taxon>
        <taxon>Coprococcus</taxon>
    </lineage>
</organism>
<evidence type="ECO:0000313" key="1">
    <source>
        <dbReference type="EMBL" id="RGB81038.1"/>
    </source>
</evidence>
<name>A0A3E2TQP3_9FIRM</name>
<evidence type="ECO:0008006" key="3">
    <source>
        <dbReference type="Google" id="ProtNLM"/>
    </source>
</evidence>
<protein>
    <recommendedName>
        <fullName evidence="3">Stage II sporulation protein P</fullName>
    </recommendedName>
</protein>
<reference evidence="1 2" key="1">
    <citation type="submission" date="2018-08" db="EMBL/GenBank/DDBJ databases">
        <title>A genome reference for cultivated species of the human gut microbiota.</title>
        <authorList>
            <person name="Zou Y."/>
            <person name="Xue W."/>
            <person name="Luo G."/>
        </authorList>
    </citation>
    <scope>NUCLEOTIDE SEQUENCE [LARGE SCALE GENOMIC DNA]</scope>
    <source>
        <strain evidence="1 2">AF45-17</strain>
    </source>
</reference>
<dbReference type="AlphaFoldDB" id="A0A3E2TQP3"/>
<dbReference type="Pfam" id="PF07454">
    <property type="entry name" value="SpoIIP"/>
    <property type="match status" value="1"/>
</dbReference>
<dbReference type="EMBL" id="QVEP01000007">
    <property type="protein sequence ID" value="RGB81038.1"/>
    <property type="molecule type" value="Genomic_DNA"/>
</dbReference>
<gene>
    <name evidence="1" type="ORF">DW070_04385</name>
</gene>
<accession>A0A3E2TQP3</accession>
<comment type="caution">
    <text evidence="1">The sequence shown here is derived from an EMBL/GenBank/DDBJ whole genome shotgun (WGS) entry which is preliminary data.</text>
</comment>
<evidence type="ECO:0000313" key="2">
    <source>
        <dbReference type="Proteomes" id="UP000260773"/>
    </source>
</evidence>
<proteinExistence type="predicted"/>
<dbReference type="InterPro" id="IPR010897">
    <property type="entry name" value="Spore_II_P"/>
</dbReference>